<dbReference type="PROSITE" id="PS00028">
    <property type="entry name" value="ZINC_FINGER_C2H2_1"/>
    <property type="match status" value="1"/>
</dbReference>
<keyword evidence="3" id="KW-1185">Reference proteome</keyword>
<reference evidence="2 3" key="1">
    <citation type="submission" date="2014-04" db="EMBL/GenBank/DDBJ databases">
        <authorList>
            <consortium name="DOE Joint Genome Institute"/>
            <person name="Kuo A."/>
            <person name="Tarkka M."/>
            <person name="Buscot F."/>
            <person name="Kohler A."/>
            <person name="Nagy L.G."/>
            <person name="Floudas D."/>
            <person name="Copeland A."/>
            <person name="Barry K.W."/>
            <person name="Cichocki N."/>
            <person name="Veneault-Fourrey C."/>
            <person name="LaButti K."/>
            <person name="Lindquist E.A."/>
            <person name="Lipzen A."/>
            <person name="Lundell T."/>
            <person name="Morin E."/>
            <person name="Murat C."/>
            <person name="Sun H."/>
            <person name="Tunlid A."/>
            <person name="Henrissat B."/>
            <person name="Grigoriev I.V."/>
            <person name="Hibbett D.S."/>
            <person name="Martin F."/>
            <person name="Nordberg H.P."/>
            <person name="Cantor M.N."/>
            <person name="Hua S.X."/>
        </authorList>
    </citation>
    <scope>NUCLEOTIDE SEQUENCE [LARGE SCALE GENOMIC DNA]</scope>
    <source>
        <strain evidence="2 3">F 1598</strain>
    </source>
</reference>
<dbReference type="InterPro" id="IPR013087">
    <property type="entry name" value="Znf_C2H2_type"/>
</dbReference>
<dbReference type="EMBL" id="KN832977">
    <property type="protein sequence ID" value="KIM88105.1"/>
    <property type="molecule type" value="Genomic_DNA"/>
</dbReference>
<protein>
    <recommendedName>
        <fullName evidence="1">F-box domain-containing protein</fullName>
    </recommendedName>
</protein>
<reference evidence="3" key="2">
    <citation type="submission" date="2015-01" db="EMBL/GenBank/DDBJ databases">
        <title>Evolutionary Origins and Diversification of the Mycorrhizal Mutualists.</title>
        <authorList>
            <consortium name="DOE Joint Genome Institute"/>
            <consortium name="Mycorrhizal Genomics Consortium"/>
            <person name="Kohler A."/>
            <person name="Kuo A."/>
            <person name="Nagy L.G."/>
            <person name="Floudas D."/>
            <person name="Copeland A."/>
            <person name="Barry K.W."/>
            <person name="Cichocki N."/>
            <person name="Veneault-Fourrey C."/>
            <person name="LaButti K."/>
            <person name="Lindquist E.A."/>
            <person name="Lipzen A."/>
            <person name="Lundell T."/>
            <person name="Morin E."/>
            <person name="Murat C."/>
            <person name="Riley R."/>
            <person name="Ohm R."/>
            <person name="Sun H."/>
            <person name="Tunlid A."/>
            <person name="Henrissat B."/>
            <person name="Grigoriev I.V."/>
            <person name="Hibbett D.S."/>
            <person name="Martin F."/>
        </authorList>
    </citation>
    <scope>NUCLEOTIDE SEQUENCE [LARGE SCALE GENOMIC DNA]</scope>
    <source>
        <strain evidence="3">F 1598</strain>
    </source>
</reference>
<evidence type="ECO:0000313" key="2">
    <source>
        <dbReference type="EMBL" id="KIM88105.1"/>
    </source>
</evidence>
<gene>
    <name evidence="2" type="ORF">PILCRDRAFT_247652</name>
</gene>
<dbReference type="STRING" id="765440.A0A0C3FUQ6"/>
<sequence>MCDVAWILSAEVSPIANKSHVAELQYPTSMAFSPSPLPDVSLPNETWTAVFESLRSSDLVSVTCVSRRLGAIAERILYSEIQVCETISSGQFPCKTDACCKAVIRRLHLVEHIKHLHVRWTFCSSNVAWHLKSVLFNLSNTIRTLAFLESLDLSLGLSTYLLGEIDILRQWRLPSLCHLSLSGVGCTAVGGFLNRTPSIQHLKLLDYRLSIVLLPGALPTLSSFCGPPRIAASVVPGRPVQYLALSGHTSEQHGWLEAVRGAMPTMMLSTAPIRYLDLSNSSVTLMLLRDISEFFSDLEVLKVRFALRHALHFSSSGIRILEGLTHILGSFHRLSTLDMSSTNISMNALAHDNATNELSLCHSWSGVCFSLKRIVFPSKNEWLIGENYMWVLSN</sequence>
<evidence type="ECO:0000259" key="1">
    <source>
        <dbReference type="PROSITE" id="PS50181"/>
    </source>
</evidence>
<dbReference type="HOGENOM" id="CLU_036643_1_0_1"/>
<dbReference type="AlphaFoldDB" id="A0A0C3FUQ6"/>
<evidence type="ECO:0000313" key="3">
    <source>
        <dbReference type="Proteomes" id="UP000054166"/>
    </source>
</evidence>
<dbReference type="InParanoid" id="A0A0C3FUQ6"/>
<feature type="domain" description="F-box" evidence="1">
    <location>
        <begin position="36"/>
        <end position="81"/>
    </location>
</feature>
<dbReference type="PROSITE" id="PS50181">
    <property type="entry name" value="FBOX"/>
    <property type="match status" value="1"/>
</dbReference>
<dbReference type="InterPro" id="IPR032675">
    <property type="entry name" value="LRR_dom_sf"/>
</dbReference>
<dbReference type="InterPro" id="IPR001810">
    <property type="entry name" value="F-box_dom"/>
</dbReference>
<dbReference type="OrthoDB" id="3247499at2759"/>
<accession>A0A0C3FUQ6</accession>
<proteinExistence type="predicted"/>
<organism evidence="2 3">
    <name type="scientific">Piloderma croceum (strain F 1598)</name>
    <dbReference type="NCBI Taxonomy" id="765440"/>
    <lineage>
        <taxon>Eukaryota</taxon>
        <taxon>Fungi</taxon>
        <taxon>Dikarya</taxon>
        <taxon>Basidiomycota</taxon>
        <taxon>Agaricomycotina</taxon>
        <taxon>Agaricomycetes</taxon>
        <taxon>Agaricomycetidae</taxon>
        <taxon>Atheliales</taxon>
        <taxon>Atheliaceae</taxon>
        <taxon>Piloderma</taxon>
    </lineage>
</organism>
<dbReference type="SUPFAM" id="SSF52047">
    <property type="entry name" value="RNI-like"/>
    <property type="match status" value="1"/>
</dbReference>
<dbReference type="Gene3D" id="3.80.10.10">
    <property type="entry name" value="Ribonuclease Inhibitor"/>
    <property type="match status" value="1"/>
</dbReference>
<name>A0A0C3FUQ6_PILCF</name>
<dbReference type="Proteomes" id="UP000054166">
    <property type="component" value="Unassembled WGS sequence"/>
</dbReference>